<accession>A0A0C9YUV4</accession>
<dbReference type="AlphaFoldDB" id="A0A0C9YUV4"/>
<evidence type="ECO:0000313" key="2">
    <source>
        <dbReference type="Proteomes" id="UP000054018"/>
    </source>
</evidence>
<sequence>MASGTFERYFWQPKYTFDFQWNLDASIADNTGADMIGTCDCVPAVMAKVAKLWVAIRLQKISYGIPDLPDWIVLYAWLLEGLEKMGATREDSEVGTQCFRMTVYEVFCDQPIGLVE</sequence>
<organism evidence="1 2">
    <name type="scientific">Pisolithus microcarpus 441</name>
    <dbReference type="NCBI Taxonomy" id="765257"/>
    <lineage>
        <taxon>Eukaryota</taxon>
        <taxon>Fungi</taxon>
        <taxon>Dikarya</taxon>
        <taxon>Basidiomycota</taxon>
        <taxon>Agaricomycotina</taxon>
        <taxon>Agaricomycetes</taxon>
        <taxon>Agaricomycetidae</taxon>
        <taxon>Boletales</taxon>
        <taxon>Sclerodermatineae</taxon>
        <taxon>Pisolithaceae</taxon>
        <taxon>Pisolithus</taxon>
    </lineage>
</organism>
<name>A0A0C9YUV4_9AGAM</name>
<gene>
    <name evidence="1" type="ORF">PISMIDRAFT_19348</name>
</gene>
<dbReference type="EMBL" id="KN834176">
    <property type="protein sequence ID" value="KIK11668.1"/>
    <property type="molecule type" value="Genomic_DNA"/>
</dbReference>
<reference evidence="1 2" key="1">
    <citation type="submission" date="2014-04" db="EMBL/GenBank/DDBJ databases">
        <authorList>
            <consortium name="DOE Joint Genome Institute"/>
            <person name="Kuo A."/>
            <person name="Kohler A."/>
            <person name="Costa M.D."/>
            <person name="Nagy L.G."/>
            <person name="Floudas D."/>
            <person name="Copeland A."/>
            <person name="Barry K.W."/>
            <person name="Cichocki N."/>
            <person name="Veneault-Fourrey C."/>
            <person name="LaButti K."/>
            <person name="Lindquist E.A."/>
            <person name="Lipzen A."/>
            <person name="Lundell T."/>
            <person name="Morin E."/>
            <person name="Murat C."/>
            <person name="Sun H."/>
            <person name="Tunlid A."/>
            <person name="Henrissat B."/>
            <person name="Grigoriev I.V."/>
            <person name="Hibbett D.S."/>
            <person name="Martin F."/>
            <person name="Nordberg H.P."/>
            <person name="Cantor M.N."/>
            <person name="Hua S.X."/>
        </authorList>
    </citation>
    <scope>NUCLEOTIDE SEQUENCE [LARGE SCALE GENOMIC DNA]</scope>
    <source>
        <strain evidence="1 2">441</strain>
    </source>
</reference>
<dbReference type="HOGENOM" id="CLU_2097781_0_0_1"/>
<dbReference type="Proteomes" id="UP000054018">
    <property type="component" value="Unassembled WGS sequence"/>
</dbReference>
<protein>
    <submittedName>
        <fullName evidence="1">Uncharacterized protein</fullName>
    </submittedName>
</protein>
<proteinExistence type="predicted"/>
<reference evidence="2" key="2">
    <citation type="submission" date="2015-01" db="EMBL/GenBank/DDBJ databases">
        <title>Evolutionary Origins and Diversification of the Mycorrhizal Mutualists.</title>
        <authorList>
            <consortium name="DOE Joint Genome Institute"/>
            <consortium name="Mycorrhizal Genomics Consortium"/>
            <person name="Kohler A."/>
            <person name="Kuo A."/>
            <person name="Nagy L.G."/>
            <person name="Floudas D."/>
            <person name="Copeland A."/>
            <person name="Barry K.W."/>
            <person name="Cichocki N."/>
            <person name="Veneault-Fourrey C."/>
            <person name="LaButti K."/>
            <person name="Lindquist E.A."/>
            <person name="Lipzen A."/>
            <person name="Lundell T."/>
            <person name="Morin E."/>
            <person name="Murat C."/>
            <person name="Riley R."/>
            <person name="Ohm R."/>
            <person name="Sun H."/>
            <person name="Tunlid A."/>
            <person name="Henrissat B."/>
            <person name="Grigoriev I.V."/>
            <person name="Hibbett D.S."/>
            <person name="Martin F."/>
        </authorList>
    </citation>
    <scope>NUCLEOTIDE SEQUENCE [LARGE SCALE GENOMIC DNA]</scope>
    <source>
        <strain evidence="2">441</strain>
    </source>
</reference>
<keyword evidence="2" id="KW-1185">Reference proteome</keyword>
<evidence type="ECO:0000313" key="1">
    <source>
        <dbReference type="EMBL" id="KIK11668.1"/>
    </source>
</evidence>